<accession>A0A4C1THI9</accession>
<proteinExistence type="predicted"/>
<feature type="region of interest" description="Disordered" evidence="1">
    <location>
        <begin position="75"/>
        <end position="163"/>
    </location>
</feature>
<protein>
    <submittedName>
        <fullName evidence="2">Uncharacterized protein</fullName>
    </submittedName>
</protein>
<dbReference type="STRING" id="151549.A0A4C1THI9"/>
<evidence type="ECO:0000256" key="1">
    <source>
        <dbReference type="SAM" id="MobiDB-lite"/>
    </source>
</evidence>
<organism evidence="2 3">
    <name type="scientific">Eumeta variegata</name>
    <name type="common">Bagworm moth</name>
    <name type="synonym">Eumeta japonica</name>
    <dbReference type="NCBI Taxonomy" id="151549"/>
    <lineage>
        <taxon>Eukaryota</taxon>
        <taxon>Metazoa</taxon>
        <taxon>Ecdysozoa</taxon>
        <taxon>Arthropoda</taxon>
        <taxon>Hexapoda</taxon>
        <taxon>Insecta</taxon>
        <taxon>Pterygota</taxon>
        <taxon>Neoptera</taxon>
        <taxon>Endopterygota</taxon>
        <taxon>Lepidoptera</taxon>
        <taxon>Glossata</taxon>
        <taxon>Ditrysia</taxon>
        <taxon>Tineoidea</taxon>
        <taxon>Psychidae</taxon>
        <taxon>Oiketicinae</taxon>
        <taxon>Eumeta</taxon>
    </lineage>
</organism>
<dbReference type="OrthoDB" id="7456008at2759"/>
<dbReference type="AlphaFoldDB" id="A0A4C1THI9"/>
<dbReference type="Proteomes" id="UP000299102">
    <property type="component" value="Unassembled WGS sequence"/>
</dbReference>
<feature type="compositionally biased region" description="Polar residues" evidence="1">
    <location>
        <begin position="129"/>
        <end position="141"/>
    </location>
</feature>
<dbReference type="EMBL" id="BGZK01005182">
    <property type="protein sequence ID" value="GBP12908.1"/>
    <property type="molecule type" value="Genomic_DNA"/>
</dbReference>
<reference evidence="2 3" key="1">
    <citation type="journal article" date="2019" name="Commun. Biol.">
        <title>The bagworm genome reveals a unique fibroin gene that provides high tensile strength.</title>
        <authorList>
            <person name="Kono N."/>
            <person name="Nakamura H."/>
            <person name="Ohtoshi R."/>
            <person name="Tomita M."/>
            <person name="Numata K."/>
            <person name="Arakawa K."/>
        </authorList>
    </citation>
    <scope>NUCLEOTIDE SEQUENCE [LARGE SCALE GENOMIC DNA]</scope>
</reference>
<evidence type="ECO:0000313" key="2">
    <source>
        <dbReference type="EMBL" id="GBP12908.1"/>
    </source>
</evidence>
<sequence length="179" mass="20531">MQGIKILTVASVGHQTMLKLTKKRIGNQFITEIITPTLSLCTIQRGKIIQYNANLQIIRRRSEYKTLRRAKRRCSESSNCKVARSQESEEQTQTRQMLDSQRHATPKSSETYTRTQACRTLDAERHASQRASETFTQTQARQALDAERHASQRAAETVEQTQTRRVLDAERHAIDCGRD</sequence>
<keyword evidence="3" id="KW-1185">Reference proteome</keyword>
<gene>
    <name evidence="2" type="ORF">EVAR_95783_1</name>
</gene>
<evidence type="ECO:0000313" key="3">
    <source>
        <dbReference type="Proteomes" id="UP000299102"/>
    </source>
</evidence>
<comment type="caution">
    <text evidence="2">The sequence shown here is derived from an EMBL/GenBank/DDBJ whole genome shotgun (WGS) entry which is preliminary data.</text>
</comment>
<feature type="compositionally biased region" description="Polar residues" evidence="1">
    <location>
        <begin position="106"/>
        <end position="118"/>
    </location>
</feature>
<name>A0A4C1THI9_EUMVA</name>